<dbReference type="Pfam" id="PF05826">
    <property type="entry name" value="Phospholip_A2_2"/>
    <property type="match status" value="1"/>
</dbReference>
<evidence type="ECO:0000256" key="2">
    <source>
        <dbReference type="ARBA" id="ARBA00007056"/>
    </source>
</evidence>
<feature type="domain" description="Phospholipase A2-like central" evidence="5">
    <location>
        <begin position="58"/>
        <end position="144"/>
    </location>
</feature>
<dbReference type="STRING" id="9402.L5JR62"/>
<proteinExistence type="inferred from homology"/>
<keyword evidence="3" id="KW-0964">Secreted</keyword>
<comment type="subcellular location">
    <subcellularLocation>
        <location evidence="1">Secreted</location>
    </subcellularLocation>
</comment>
<dbReference type="InterPro" id="IPR036444">
    <property type="entry name" value="PLipase_A2_dom_sf"/>
</dbReference>
<accession>L5JR62</accession>
<comment type="catalytic activity">
    <reaction evidence="4">
        <text>1-hexadecanoyl-2-(9Z,12Z-octadecadienoyl)-sn-glycero-3-phosphoethanolamine + H2O = 1-hexadecanoyl-sn-glycero-3-phosphoethanolamine + (9Z,12Z)-octadecadienoate + H(+)</text>
        <dbReference type="Rhea" id="RHEA:40815"/>
        <dbReference type="ChEBI" id="CHEBI:15377"/>
        <dbReference type="ChEBI" id="CHEBI:15378"/>
        <dbReference type="ChEBI" id="CHEBI:30245"/>
        <dbReference type="ChEBI" id="CHEBI:73004"/>
        <dbReference type="ChEBI" id="CHEBI:73008"/>
    </reaction>
    <physiologicalReaction direction="left-to-right" evidence="4">
        <dbReference type="Rhea" id="RHEA:40816"/>
    </physiologicalReaction>
</comment>
<dbReference type="EMBL" id="KB031150">
    <property type="protein sequence ID" value="ELK01845.1"/>
    <property type="molecule type" value="Genomic_DNA"/>
</dbReference>
<dbReference type="InterPro" id="IPR016090">
    <property type="entry name" value="PLA2-like_dom"/>
</dbReference>
<comment type="similarity">
    <text evidence="2">Belongs to the phospholipase A2 family.</text>
</comment>
<name>L5JR62_PTEAL</name>
<dbReference type="GO" id="GO:0004623">
    <property type="term" value="F:phospholipase A2 activity"/>
    <property type="evidence" value="ECO:0007669"/>
    <property type="project" value="InterPro"/>
</dbReference>
<dbReference type="GO" id="GO:0050482">
    <property type="term" value="P:arachidonate secretion"/>
    <property type="evidence" value="ECO:0007669"/>
    <property type="project" value="InterPro"/>
</dbReference>
<dbReference type="AlphaFoldDB" id="L5JR62"/>
<evidence type="ECO:0000313" key="7">
    <source>
        <dbReference type="Proteomes" id="UP000010552"/>
    </source>
</evidence>
<organism evidence="6 7">
    <name type="scientific">Pteropus alecto</name>
    <name type="common">Black flying fox</name>
    <dbReference type="NCBI Taxonomy" id="9402"/>
    <lineage>
        <taxon>Eukaryota</taxon>
        <taxon>Metazoa</taxon>
        <taxon>Chordata</taxon>
        <taxon>Craniata</taxon>
        <taxon>Vertebrata</taxon>
        <taxon>Euteleostomi</taxon>
        <taxon>Mammalia</taxon>
        <taxon>Eutheria</taxon>
        <taxon>Laurasiatheria</taxon>
        <taxon>Chiroptera</taxon>
        <taxon>Yinpterochiroptera</taxon>
        <taxon>Pteropodoidea</taxon>
        <taxon>Pteropodidae</taxon>
        <taxon>Pteropodinae</taxon>
        <taxon>Pteropus</taxon>
    </lineage>
</organism>
<evidence type="ECO:0000256" key="3">
    <source>
        <dbReference type="ARBA" id="ARBA00022525"/>
    </source>
</evidence>
<reference evidence="7" key="1">
    <citation type="journal article" date="2013" name="Science">
        <title>Comparative analysis of bat genomes provides insight into the evolution of flight and immunity.</title>
        <authorList>
            <person name="Zhang G."/>
            <person name="Cowled C."/>
            <person name="Shi Z."/>
            <person name="Huang Z."/>
            <person name="Bishop-Lilly K.A."/>
            <person name="Fang X."/>
            <person name="Wynne J.W."/>
            <person name="Xiong Z."/>
            <person name="Baker M.L."/>
            <person name="Zhao W."/>
            <person name="Tachedjian M."/>
            <person name="Zhu Y."/>
            <person name="Zhou P."/>
            <person name="Jiang X."/>
            <person name="Ng J."/>
            <person name="Yang L."/>
            <person name="Wu L."/>
            <person name="Xiao J."/>
            <person name="Feng Y."/>
            <person name="Chen Y."/>
            <person name="Sun X."/>
            <person name="Zhang Y."/>
            <person name="Marsh G.A."/>
            <person name="Crameri G."/>
            <person name="Broder C.C."/>
            <person name="Frey K.G."/>
            <person name="Wang L.F."/>
            <person name="Wang J."/>
        </authorList>
    </citation>
    <scope>NUCLEOTIDE SEQUENCE [LARGE SCALE GENOMIC DNA]</scope>
</reference>
<dbReference type="SUPFAM" id="SSF48619">
    <property type="entry name" value="Phospholipase A2, PLA2"/>
    <property type="match status" value="1"/>
</dbReference>
<dbReference type="Proteomes" id="UP000010552">
    <property type="component" value="Unassembled WGS sequence"/>
</dbReference>
<evidence type="ECO:0000256" key="1">
    <source>
        <dbReference type="ARBA" id="ARBA00004613"/>
    </source>
</evidence>
<gene>
    <name evidence="6" type="ORF">PAL_GLEAN10019943</name>
</gene>
<evidence type="ECO:0000259" key="5">
    <source>
        <dbReference type="Pfam" id="PF05826"/>
    </source>
</evidence>
<dbReference type="PROSITE" id="PS00118">
    <property type="entry name" value="PA2_HIS"/>
    <property type="match status" value="1"/>
</dbReference>
<dbReference type="Gene3D" id="1.20.90.10">
    <property type="entry name" value="Phospholipase A2 domain"/>
    <property type="match status" value="1"/>
</dbReference>
<dbReference type="CDD" id="cd04705">
    <property type="entry name" value="PLA2_group_III_like"/>
    <property type="match status" value="1"/>
</dbReference>
<dbReference type="InParanoid" id="L5JR62"/>
<evidence type="ECO:0000256" key="4">
    <source>
        <dbReference type="ARBA" id="ARBA00049039"/>
    </source>
</evidence>
<dbReference type="GO" id="GO:0005576">
    <property type="term" value="C:extracellular region"/>
    <property type="evidence" value="ECO:0007669"/>
    <property type="project" value="UniProtKB-SubCell"/>
</dbReference>
<keyword evidence="7" id="KW-1185">Reference proteome</keyword>
<dbReference type="InterPro" id="IPR033113">
    <property type="entry name" value="PLA2_histidine"/>
</dbReference>
<evidence type="ECO:0000313" key="6">
    <source>
        <dbReference type="EMBL" id="ELK01845.1"/>
    </source>
</evidence>
<protein>
    <submittedName>
        <fullName evidence="6">Protein PROCA1</fullName>
    </submittedName>
</protein>
<dbReference type="PANTHER" id="PTHR12253">
    <property type="entry name" value="RH14732P"/>
    <property type="match status" value="1"/>
</dbReference>
<sequence>MKIRPLVLAIGKLLIAFAWAILIESLGWLPCVCGWNIERGGDSEFTEGRDWASFTGVYQMSEFKDTDRCCWKHKPCAGHVIHPYTSDYVHHDLHLHSVSHCDCDSRVKDCSEKTNSSGSRGVGPTCSRDVGSTYLNIIQTPCFEFIPEEEYVERFWYGW</sequence>
<dbReference type="GO" id="GO:0006644">
    <property type="term" value="P:phospholipid metabolic process"/>
    <property type="evidence" value="ECO:0007669"/>
    <property type="project" value="InterPro"/>
</dbReference>